<feature type="compositionally biased region" description="Basic and acidic residues" evidence="1">
    <location>
        <begin position="1"/>
        <end position="12"/>
    </location>
</feature>
<gene>
    <name evidence="2" type="ORF">PLEPLA_LOCUS31288</name>
</gene>
<reference evidence="2" key="1">
    <citation type="submission" date="2020-03" db="EMBL/GenBank/DDBJ databases">
        <authorList>
            <person name="Weist P."/>
        </authorList>
    </citation>
    <scope>NUCLEOTIDE SEQUENCE</scope>
</reference>
<accession>A0A9N7V6I1</accession>
<feature type="region of interest" description="Disordered" evidence="1">
    <location>
        <begin position="173"/>
        <end position="208"/>
    </location>
</feature>
<comment type="caution">
    <text evidence="2">The sequence shown here is derived from an EMBL/GenBank/DDBJ whole genome shotgun (WGS) entry which is preliminary data.</text>
</comment>
<dbReference type="Proteomes" id="UP001153269">
    <property type="component" value="Unassembled WGS sequence"/>
</dbReference>
<evidence type="ECO:0000313" key="3">
    <source>
        <dbReference type="Proteomes" id="UP001153269"/>
    </source>
</evidence>
<name>A0A9N7V6I1_PLEPL</name>
<dbReference type="AlphaFoldDB" id="A0A9N7V6I1"/>
<protein>
    <submittedName>
        <fullName evidence="2">Uncharacterized protein</fullName>
    </submittedName>
</protein>
<keyword evidence="3" id="KW-1185">Reference proteome</keyword>
<sequence length="208" mass="22475">MGGERDKRRTCDGARSSRRSSRLIKASERTDEVTQVAFVFSERCPLLLGEQNDQCPPAQDLLEAGDSQLVDGCSVVTSPDTSCSTNHLRNESLSSKHQFQEAAPECWQAEFGSFCWISSKVMLAGTDGISSRRVHPDEIPVSRVTSLPANRTTHNPPELCEHKAVMNLSPPVTLSASSSRVESADGPVRGGDHLAAADWEPSAAARAK</sequence>
<proteinExistence type="predicted"/>
<evidence type="ECO:0000256" key="1">
    <source>
        <dbReference type="SAM" id="MobiDB-lite"/>
    </source>
</evidence>
<organism evidence="2 3">
    <name type="scientific">Pleuronectes platessa</name>
    <name type="common">European plaice</name>
    <dbReference type="NCBI Taxonomy" id="8262"/>
    <lineage>
        <taxon>Eukaryota</taxon>
        <taxon>Metazoa</taxon>
        <taxon>Chordata</taxon>
        <taxon>Craniata</taxon>
        <taxon>Vertebrata</taxon>
        <taxon>Euteleostomi</taxon>
        <taxon>Actinopterygii</taxon>
        <taxon>Neopterygii</taxon>
        <taxon>Teleostei</taxon>
        <taxon>Neoteleostei</taxon>
        <taxon>Acanthomorphata</taxon>
        <taxon>Carangaria</taxon>
        <taxon>Pleuronectiformes</taxon>
        <taxon>Pleuronectoidei</taxon>
        <taxon>Pleuronectidae</taxon>
        <taxon>Pleuronectes</taxon>
    </lineage>
</organism>
<dbReference type="EMBL" id="CADEAL010003124">
    <property type="protein sequence ID" value="CAB1443572.1"/>
    <property type="molecule type" value="Genomic_DNA"/>
</dbReference>
<evidence type="ECO:0000313" key="2">
    <source>
        <dbReference type="EMBL" id="CAB1443572.1"/>
    </source>
</evidence>
<feature type="region of interest" description="Disordered" evidence="1">
    <location>
        <begin position="1"/>
        <end position="26"/>
    </location>
</feature>